<comment type="cofactor">
    <cofactor evidence="1">
        <name>FAD</name>
        <dbReference type="ChEBI" id="CHEBI:57692"/>
    </cofactor>
</comment>
<protein>
    <submittedName>
        <fullName evidence="8">Aerobic glycerol-3-phosphate dehydrogenase</fullName>
    </submittedName>
</protein>
<evidence type="ECO:0000256" key="1">
    <source>
        <dbReference type="ARBA" id="ARBA00001974"/>
    </source>
</evidence>
<dbReference type="InterPro" id="IPR038299">
    <property type="entry name" value="DAO_C_sf"/>
</dbReference>
<dbReference type="Pfam" id="PF01266">
    <property type="entry name" value="DAO"/>
    <property type="match status" value="1"/>
</dbReference>
<dbReference type="AlphaFoldDB" id="A0A6C2URA7"/>
<dbReference type="GO" id="GO:0004368">
    <property type="term" value="F:glycerol-3-phosphate dehydrogenase (quinone) activity"/>
    <property type="evidence" value="ECO:0007669"/>
    <property type="project" value="InterPro"/>
</dbReference>
<evidence type="ECO:0000313" key="9">
    <source>
        <dbReference type="Proteomes" id="UP000346198"/>
    </source>
</evidence>
<comment type="similarity">
    <text evidence="2">Belongs to the FAD-dependent glycerol-3-phosphate dehydrogenase family.</text>
</comment>
<keyword evidence="3" id="KW-0285">Flavoprotein</keyword>
<organism evidence="8 9">
    <name type="scientific">Pontiella sulfatireligans</name>
    <dbReference type="NCBI Taxonomy" id="2750658"/>
    <lineage>
        <taxon>Bacteria</taxon>
        <taxon>Pseudomonadati</taxon>
        <taxon>Kiritimatiellota</taxon>
        <taxon>Kiritimatiellia</taxon>
        <taxon>Kiritimatiellales</taxon>
        <taxon>Pontiellaceae</taxon>
        <taxon>Pontiella</taxon>
    </lineage>
</organism>
<evidence type="ECO:0000256" key="2">
    <source>
        <dbReference type="ARBA" id="ARBA00007330"/>
    </source>
</evidence>
<dbReference type="SUPFAM" id="SSF54373">
    <property type="entry name" value="FAD-linked reductases, C-terminal domain"/>
    <property type="match status" value="1"/>
</dbReference>
<gene>
    <name evidence="8" type="primary">glpD</name>
    <name evidence="8" type="ORF">SCARR_04875</name>
</gene>
<dbReference type="Pfam" id="PF16901">
    <property type="entry name" value="DAO_C"/>
    <property type="match status" value="1"/>
</dbReference>
<dbReference type="PANTHER" id="PTHR11985:SF15">
    <property type="entry name" value="GLYCEROL-3-PHOSPHATE DEHYDROGENASE, MITOCHONDRIAL"/>
    <property type="match status" value="1"/>
</dbReference>
<evidence type="ECO:0000256" key="5">
    <source>
        <dbReference type="ARBA" id="ARBA00023002"/>
    </source>
</evidence>
<evidence type="ECO:0000259" key="7">
    <source>
        <dbReference type="Pfam" id="PF16901"/>
    </source>
</evidence>
<keyword evidence="5" id="KW-0560">Oxidoreductase</keyword>
<dbReference type="EMBL" id="CAAHFH010000002">
    <property type="protein sequence ID" value="VGO22778.1"/>
    <property type="molecule type" value="Genomic_DNA"/>
</dbReference>
<keyword evidence="4" id="KW-0274">FAD</keyword>
<evidence type="ECO:0000256" key="4">
    <source>
        <dbReference type="ARBA" id="ARBA00022827"/>
    </source>
</evidence>
<evidence type="ECO:0000313" key="8">
    <source>
        <dbReference type="EMBL" id="VGO22778.1"/>
    </source>
</evidence>
<feature type="domain" description="FAD dependent oxidoreductase" evidence="6">
    <location>
        <begin position="2"/>
        <end position="327"/>
    </location>
</feature>
<name>A0A6C2URA7_9BACT</name>
<dbReference type="SUPFAM" id="SSF51905">
    <property type="entry name" value="FAD/NAD(P)-binding domain"/>
    <property type="match status" value="1"/>
</dbReference>
<dbReference type="GO" id="GO:0046168">
    <property type="term" value="P:glycerol-3-phosphate catabolic process"/>
    <property type="evidence" value="ECO:0007669"/>
    <property type="project" value="TreeGrafter"/>
</dbReference>
<dbReference type="InterPro" id="IPR000447">
    <property type="entry name" value="G3P_DH_FAD-dep"/>
</dbReference>
<accession>A0A6C2URA7</accession>
<dbReference type="InterPro" id="IPR006076">
    <property type="entry name" value="FAD-dep_OxRdtase"/>
</dbReference>
<keyword evidence="9" id="KW-1185">Reference proteome</keyword>
<evidence type="ECO:0000259" key="6">
    <source>
        <dbReference type="Pfam" id="PF01266"/>
    </source>
</evidence>
<dbReference type="Proteomes" id="UP000346198">
    <property type="component" value="Unassembled WGS sequence"/>
</dbReference>
<dbReference type="Gene3D" id="1.10.8.870">
    <property type="entry name" value="Alpha-glycerophosphate oxidase, cap domain"/>
    <property type="match status" value="1"/>
</dbReference>
<dbReference type="InterPro" id="IPR036188">
    <property type="entry name" value="FAD/NAD-bd_sf"/>
</dbReference>
<evidence type="ECO:0000256" key="3">
    <source>
        <dbReference type="ARBA" id="ARBA00022630"/>
    </source>
</evidence>
<reference evidence="8 9" key="1">
    <citation type="submission" date="2019-04" db="EMBL/GenBank/DDBJ databases">
        <authorList>
            <person name="Van Vliet M D."/>
        </authorList>
    </citation>
    <scope>NUCLEOTIDE SEQUENCE [LARGE SCALE GENOMIC DNA]</scope>
    <source>
        <strain evidence="8 9">F21</strain>
    </source>
</reference>
<sequence length="511" mass="56966">MVGAGINGAVAAAALAGKGAKVTVIDKADFGSFTSQESSNLAWGGIKYLENYEFGLVWGLCKSRNHLMKSYPSQVREIRFYTSIAKGFRKPRILIYLGALLYWFMGRFQTKPPRLLSVSTIRKEAPMIDGAALAGGLEYSDCYFVENDTRFAFGFIRKVLQTGGCAINYMELVSADFHDGLWHCSLRDHVTGQAHRLMAKTLVNAAGPFADKINAMLRIDCPFKHIFSKGAHIIVPQFSKTERVLTFFASDGRLFFMIPMGERTCIGTTDTRVDNEVAEPSADDVEFLLANANALLNLEKPLARKDVIAQRCGVRPLVVKKTADVGNAEWTALSRKHEIDIQPSKKMCSIYGGKLTDCINVGEEISGIVESFGVPLVQSLKPWYGEPSAQNKKRFEAVGTKLGLDEAQRARLWRRYGKDAFKCLEKIRNDASMANIVIEQYTRAELHHMAEYELVVRLEDFLRRRSRLALTQHPATLRCDPGMPEAARILFGQHADAELARYFSSDEAVAP</sequence>
<proteinExistence type="inferred from homology"/>
<dbReference type="Gene3D" id="3.50.50.60">
    <property type="entry name" value="FAD/NAD(P)-binding domain"/>
    <property type="match status" value="1"/>
</dbReference>
<dbReference type="Gene3D" id="3.30.9.10">
    <property type="entry name" value="D-Amino Acid Oxidase, subunit A, domain 2"/>
    <property type="match status" value="1"/>
</dbReference>
<feature type="domain" description="Alpha-glycerophosphate oxidase C-terminal" evidence="7">
    <location>
        <begin position="392"/>
        <end position="480"/>
    </location>
</feature>
<dbReference type="InterPro" id="IPR031656">
    <property type="entry name" value="DAO_C"/>
</dbReference>
<dbReference type="PANTHER" id="PTHR11985">
    <property type="entry name" value="GLYCEROL-3-PHOSPHATE DEHYDROGENASE"/>
    <property type="match status" value="1"/>
</dbReference>